<feature type="compositionally biased region" description="Low complexity" evidence="1">
    <location>
        <begin position="98"/>
        <end position="108"/>
    </location>
</feature>
<protein>
    <submittedName>
        <fullName evidence="2">(northern house mosquito) hypothetical protein</fullName>
    </submittedName>
</protein>
<proteinExistence type="predicted"/>
<organism evidence="2">
    <name type="scientific">Culex pipiens</name>
    <name type="common">House mosquito</name>
    <dbReference type="NCBI Taxonomy" id="7175"/>
    <lineage>
        <taxon>Eukaryota</taxon>
        <taxon>Metazoa</taxon>
        <taxon>Ecdysozoa</taxon>
        <taxon>Arthropoda</taxon>
        <taxon>Hexapoda</taxon>
        <taxon>Insecta</taxon>
        <taxon>Pterygota</taxon>
        <taxon>Neoptera</taxon>
        <taxon>Endopterygota</taxon>
        <taxon>Diptera</taxon>
        <taxon>Nematocera</taxon>
        <taxon>Culicoidea</taxon>
        <taxon>Culicidae</taxon>
        <taxon>Culicinae</taxon>
        <taxon>Culicini</taxon>
        <taxon>Culex</taxon>
        <taxon>Culex</taxon>
    </lineage>
</organism>
<accession>A0A8D8GJH7</accession>
<reference evidence="2" key="1">
    <citation type="submission" date="2021-05" db="EMBL/GenBank/DDBJ databases">
        <authorList>
            <person name="Alioto T."/>
            <person name="Alioto T."/>
            <person name="Gomez Garrido J."/>
        </authorList>
    </citation>
    <scope>NUCLEOTIDE SEQUENCE</scope>
</reference>
<evidence type="ECO:0000256" key="1">
    <source>
        <dbReference type="SAM" id="MobiDB-lite"/>
    </source>
</evidence>
<dbReference type="EMBL" id="HBUE01159470">
    <property type="protein sequence ID" value="CAG6509443.1"/>
    <property type="molecule type" value="Transcribed_RNA"/>
</dbReference>
<name>A0A8D8GJH7_CULPI</name>
<dbReference type="AlphaFoldDB" id="A0A8D8GJH7"/>
<sequence>MLIPHSHPLHHNYAKFDTLWQITTPPDTFAPIFARKNTFRPKSQHRMSLSITKRSRYTKAHVETGLFHLRLTITVVHRRRRRRYQLRRRLSYRVPPGTTTSSSSSAATRKVKVKESCPAKILEWQHPL</sequence>
<feature type="region of interest" description="Disordered" evidence="1">
    <location>
        <begin position="87"/>
        <end position="110"/>
    </location>
</feature>
<evidence type="ECO:0000313" key="2">
    <source>
        <dbReference type="EMBL" id="CAG6509443.1"/>
    </source>
</evidence>
<dbReference type="EMBL" id="HBUE01264608">
    <property type="protein sequence ID" value="CAG6560823.1"/>
    <property type="molecule type" value="Transcribed_RNA"/>
</dbReference>